<dbReference type="SUPFAM" id="SSF81606">
    <property type="entry name" value="PP2C-like"/>
    <property type="match status" value="1"/>
</dbReference>
<keyword evidence="3" id="KW-0904">Protein phosphatase</keyword>
<keyword evidence="6" id="KW-1185">Reference proteome</keyword>
<dbReference type="InterPro" id="IPR036457">
    <property type="entry name" value="PPM-type-like_dom_sf"/>
</dbReference>
<feature type="domain" description="PPM-type phosphatase" evidence="4">
    <location>
        <begin position="23"/>
        <end position="94"/>
    </location>
</feature>
<dbReference type="EMBL" id="CAJNOC010005984">
    <property type="protein sequence ID" value="CAF1067055.1"/>
    <property type="molecule type" value="Genomic_DNA"/>
</dbReference>
<dbReference type="GO" id="GO:0004721">
    <property type="term" value="F:phosphoprotein phosphatase activity"/>
    <property type="evidence" value="ECO:0007669"/>
    <property type="project" value="UniProtKB-KW"/>
</dbReference>
<dbReference type="PROSITE" id="PS51746">
    <property type="entry name" value="PPM_2"/>
    <property type="match status" value="1"/>
</dbReference>
<reference evidence="5" key="1">
    <citation type="submission" date="2021-02" db="EMBL/GenBank/DDBJ databases">
        <authorList>
            <person name="Nowell W R."/>
        </authorList>
    </citation>
    <scope>NUCLEOTIDE SEQUENCE</scope>
    <source>
        <strain evidence="5">Ploen Becks lab</strain>
    </source>
</reference>
<dbReference type="PROSITE" id="PS01032">
    <property type="entry name" value="PPM_1"/>
    <property type="match status" value="1"/>
</dbReference>
<dbReference type="AlphaFoldDB" id="A0A814LS42"/>
<sequence>MGQTLSEPITDKDTSKCENELFKVGTSSMQGWRINMEDAHTQMLSPHEDKNSAFFAVYDGHGGYKVAEYAGMHLHDRILNSPSFKEGNVAEAIR</sequence>
<evidence type="ECO:0000313" key="6">
    <source>
        <dbReference type="Proteomes" id="UP000663879"/>
    </source>
</evidence>
<dbReference type="InterPro" id="IPR001932">
    <property type="entry name" value="PPM-type_phosphatase-like_dom"/>
</dbReference>
<gene>
    <name evidence="5" type="ORF">OXX778_LOCUS19549</name>
</gene>
<dbReference type="Pfam" id="PF00481">
    <property type="entry name" value="PP2C"/>
    <property type="match status" value="1"/>
</dbReference>
<protein>
    <recommendedName>
        <fullName evidence="4">PPM-type phosphatase domain-containing protein</fullName>
    </recommendedName>
</protein>
<evidence type="ECO:0000256" key="1">
    <source>
        <dbReference type="ARBA" id="ARBA00022723"/>
    </source>
</evidence>
<name>A0A814LS42_9BILA</name>
<keyword evidence="1" id="KW-0479">Metal-binding</keyword>
<comment type="caution">
    <text evidence="5">The sequence shown here is derived from an EMBL/GenBank/DDBJ whole genome shotgun (WGS) entry which is preliminary data.</text>
</comment>
<dbReference type="Proteomes" id="UP000663879">
    <property type="component" value="Unassembled WGS sequence"/>
</dbReference>
<dbReference type="OrthoDB" id="10264738at2759"/>
<evidence type="ECO:0000256" key="2">
    <source>
        <dbReference type="ARBA" id="ARBA00022801"/>
    </source>
</evidence>
<proteinExistence type="predicted"/>
<evidence type="ECO:0000259" key="4">
    <source>
        <dbReference type="PROSITE" id="PS51746"/>
    </source>
</evidence>
<dbReference type="Gene3D" id="3.60.40.10">
    <property type="entry name" value="PPM-type phosphatase domain"/>
    <property type="match status" value="1"/>
</dbReference>
<accession>A0A814LS42</accession>
<dbReference type="GO" id="GO:0046872">
    <property type="term" value="F:metal ion binding"/>
    <property type="evidence" value="ECO:0007669"/>
    <property type="project" value="UniProtKB-KW"/>
</dbReference>
<evidence type="ECO:0000313" key="5">
    <source>
        <dbReference type="EMBL" id="CAF1067055.1"/>
    </source>
</evidence>
<keyword evidence="2" id="KW-0378">Hydrolase</keyword>
<evidence type="ECO:0000256" key="3">
    <source>
        <dbReference type="ARBA" id="ARBA00022912"/>
    </source>
</evidence>
<feature type="non-terminal residue" evidence="5">
    <location>
        <position position="1"/>
    </location>
</feature>
<organism evidence="5 6">
    <name type="scientific">Brachionus calyciflorus</name>
    <dbReference type="NCBI Taxonomy" id="104777"/>
    <lineage>
        <taxon>Eukaryota</taxon>
        <taxon>Metazoa</taxon>
        <taxon>Spiralia</taxon>
        <taxon>Gnathifera</taxon>
        <taxon>Rotifera</taxon>
        <taxon>Eurotatoria</taxon>
        <taxon>Monogononta</taxon>
        <taxon>Pseudotrocha</taxon>
        <taxon>Ploima</taxon>
        <taxon>Brachionidae</taxon>
        <taxon>Brachionus</taxon>
    </lineage>
</organism>
<dbReference type="InterPro" id="IPR000222">
    <property type="entry name" value="PP2C_BS"/>
</dbReference>